<accession>A0A821ICP3</accession>
<feature type="non-terminal residue" evidence="1">
    <location>
        <position position="1"/>
    </location>
</feature>
<dbReference type="AlphaFoldDB" id="A0A821ICP3"/>
<comment type="caution">
    <text evidence="1">The sequence shown here is derived from an EMBL/GenBank/DDBJ whole genome shotgun (WGS) entry which is preliminary data.</text>
</comment>
<evidence type="ECO:0000313" key="1">
    <source>
        <dbReference type="EMBL" id="CAF4702420.1"/>
    </source>
</evidence>
<dbReference type="Proteomes" id="UP000663862">
    <property type="component" value="Unassembled WGS sequence"/>
</dbReference>
<reference evidence="1" key="1">
    <citation type="submission" date="2021-02" db="EMBL/GenBank/DDBJ databases">
        <authorList>
            <person name="Nowell W R."/>
        </authorList>
    </citation>
    <scope>NUCLEOTIDE SEQUENCE</scope>
</reference>
<dbReference type="EMBL" id="CAJOBQ010009976">
    <property type="protein sequence ID" value="CAF4702420.1"/>
    <property type="molecule type" value="Genomic_DNA"/>
</dbReference>
<gene>
    <name evidence="1" type="ORF">TSG867_LOCUS33387</name>
</gene>
<name>A0A821ICP3_9BILA</name>
<protein>
    <submittedName>
        <fullName evidence="1">Uncharacterized protein</fullName>
    </submittedName>
</protein>
<evidence type="ECO:0000313" key="2">
    <source>
        <dbReference type="Proteomes" id="UP000663862"/>
    </source>
</evidence>
<organism evidence="1 2">
    <name type="scientific">Rotaria socialis</name>
    <dbReference type="NCBI Taxonomy" id="392032"/>
    <lineage>
        <taxon>Eukaryota</taxon>
        <taxon>Metazoa</taxon>
        <taxon>Spiralia</taxon>
        <taxon>Gnathifera</taxon>
        <taxon>Rotifera</taxon>
        <taxon>Eurotatoria</taxon>
        <taxon>Bdelloidea</taxon>
        <taxon>Philodinida</taxon>
        <taxon>Philodinidae</taxon>
        <taxon>Rotaria</taxon>
    </lineage>
</organism>
<sequence length="56" mass="6484">MVSIHLLNNNLELVKYGDLCLSYNFNFNAYSKISIKITSRKTDLCLIQKNDILMLC</sequence>
<proteinExistence type="predicted"/>